<proteinExistence type="predicted"/>
<dbReference type="AlphaFoldDB" id="A0A9Q0YQ50"/>
<evidence type="ECO:0000259" key="1">
    <source>
        <dbReference type="Pfam" id="PF22989"/>
    </source>
</evidence>
<organism evidence="2 3">
    <name type="scientific">Holothuria leucospilota</name>
    <name type="common">Black long sea cucumber</name>
    <name type="synonym">Mertensiothuria leucospilota</name>
    <dbReference type="NCBI Taxonomy" id="206669"/>
    <lineage>
        <taxon>Eukaryota</taxon>
        <taxon>Metazoa</taxon>
        <taxon>Echinodermata</taxon>
        <taxon>Eleutherozoa</taxon>
        <taxon>Echinozoa</taxon>
        <taxon>Holothuroidea</taxon>
        <taxon>Aspidochirotacea</taxon>
        <taxon>Aspidochirotida</taxon>
        <taxon>Holothuriidae</taxon>
        <taxon>Holothuria</taxon>
    </lineage>
</organism>
<keyword evidence="3" id="KW-1185">Reference proteome</keyword>
<dbReference type="OrthoDB" id="1667110at2759"/>
<dbReference type="Pfam" id="PF22989">
    <property type="entry name" value="DUF7030"/>
    <property type="match status" value="1"/>
</dbReference>
<accession>A0A9Q0YQ50</accession>
<feature type="domain" description="DUF7030" evidence="1">
    <location>
        <begin position="8"/>
        <end position="42"/>
    </location>
</feature>
<dbReference type="EMBL" id="JAIZAY010000017">
    <property type="protein sequence ID" value="KAJ8025721.1"/>
    <property type="molecule type" value="Genomic_DNA"/>
</dbReference>
<sequence>MGIEYREELVGKRFLCVTGNLKPKTPISEWPWRAGIIRAVDKATPAVHGKDAIVSHPQF</sequence>
<evidence type="ECO:0000313" key="3">
    <source>
        <dbReference type="Proteomes" id="UP001152320"/>
    </source>
</evidence>
<gene>
    <name evidence="2" type="ORF">HOLleu_33355</name>
</gene>
<protein>
    <recommendedName>
        <fullName evidence="1">DUF7030 domain-containing protein</fullName>
    </recommendedName>
</protein>
<evidence type="ECO:0000313" key="2">
    <source>
        <dbReference type="EMBL" id="KAJ8025721.1"/>
    </source>
</evidence>
<dbReference type="Proteomes" id="UP001152320">
    <property type="component" value="Chromosome 17"/>
</dbReference>
<name>A0A9Q0YQ50_HOLLE</name>
<reference evidence="2" key="1">
    <citation type="submission" date="2021-10" db="EMBL/GenBank/DDBJ databases">
        <title>Tropical sea cucumber genome reveals ecological adaptation and Cuvierian tubules defense mechanism.</title>
        <authorList>
            <person name="Chen T."/>
        </authorList>
    </citation>
    <scope>NUCLEOTIDE SEQUENCE</scope>
    <source>
        <strain evidence="2">Nanhai2018</strain>
        <tissue evidence="2">Muscle</tissue>
    </source>
</reference>
<comment type="caution">
    <text evidence="2">The sequence shown here is derived from an EMBL/GenBank/DDBJ whole genome shotgun (WGS) entry which is preliminary data.</text>
</comment>
<dbReference type="InterPro" id="IPR054294">
    <property type="entry name" value="DUF7030"/>
</dbReference>